<reference evidence="10 11" key="1">
    <citation type="submission" date="2018-02" db="EMBL/GenBank/DDBJ databases">
        <title>The genomes of Aspergillus section Nigri reveals drivers in fungal speciation.</title>
        <authorList>
            <consortium name="DOE Joint Genome Institute"/>
            <person name="Vesth T.C."/>
            <person name="Nybo J."/>
            <person name="Theobald S."/>
            <person name="Brandl J."/>
            <person name="Frisvad J.C."/>
            <person name="Nielsen K.F."/>
            <person name="Lyhne E.K."/>
            <person name="Kogle M.E."/>
            <person name="Kuo A."/>
            <person name="Riley R."/>
            <person name="Clum A."/>
            <person name="Nolan M."/>
            <person name="Lipzen A."/>
            <person name="Salamov A."/>
            <person name="Henrissat B."/>
            <person name="Wiebenga A."/>
            <person name="De vries R.P."/>
            <person name="Grigoriev I.V."/>
            <person name="Mortensen U.H."/>
            <person name="Andersen M.R."/>
            <person name="Baker S.E."/>
        </authorList>
    </citation>
    <scope>NUCLEOTIDE SEQUENCE [LARGE SCALE GENOMIC DNA]</scope>
    <source>
        <strain evidence="10 11">CBS 121057</strain>
    </source>
</reference>
<dbReference type="GO" id="GO:0016887">
    <property type="term" value="F:ATP hydrolysis activity"/>
    <property type="evidence" value="ECO:0007669"/>
    <property type="project" value="InterPro"/>
</dbReference>
<evidence type="ECO:0000256" key="1">
    <source>
        <dbReference type="ARBA" id="ARBA00004141"/>
    </source>
</evidence>
<dbReference type="VEuPathDB" id="FungiDB:BO78DRAFT_438058"/>
<dbReference type="InterPro" id="IPR027417">
    <property type="entry name" value="P-loop_NTPase"/>
</dbReference>
<feature type="domain" description="ABC transmembrane type-1" evidence="9">
    <location>
        <begin position="1"/>
        <end position="165"/>
    </location>
</feature>
<dbReference type="OrthoDB" id="6500128at2759"/>
<dbReference type="Proteomes" id="UP000248423">
    <property type="component" value="Unassembled WGS sequence"/>
</dbReference>
<evidence type="ECO:0000313" key="11">
    <source>
        <dbReference type="Proteomes" id="UP000248423"/>
    </source>
</evidence>
<keyword evidence="2" id="KW-0813">Transport</keyword>
<evidence type="ECO:0000256" key="2">
    <source>
        <dbReference type="ARBA" id="ARBA00022448"/>
    </source>
</evidence>
<dbReference type="CDD" id="cd18580">
    <property type="entry name" value="ABC_6TM_ABCC_D2"/>
    <property type="match status" value="1"/>
</dbReference>
<dbReference type="Gene3D" id="3.40.50.300">
    <property type="entry name" value="P-loop containing nucleotide triphosphate hydrolases"/>
    <property type="match status" value="1"/>
</dbReference>
<gene>
    <name evidence="10" type="ORF">BO78DRAFT_438058</name>
</gene>
<comment type="subcellular location">
    <subcellularLocation>
        <location evidence="1">Membrane</location>
        <topology evidence="1">Multi-pass membrane protein</topology>
    </subcellularLocation>
</comment>
<dbReference type="InterPro" id="IPR036640">
    <property type="entry name" value="ABC1_TM_sf"/>
</dbReference>
<dbReference type="InterPro" id="IPR050173">
    <property type="entry name" value="ABC_transporter_C-like"/>
</dbReference>
<accession>A0A319EIH1</accession>
<proteinExistence type="predicted"/>
<keyword evidence="6 8" id="KW-1133">Transmembrane helix</keyword>
<dbReference type="PANTHER" id="PTHR24223">
    <property type="entry name" value="ATP-BINDING CASSETTE SUB-FAMILY C"/>
    <property type="match status" value="1"/>
</dbReference>
<dbReference type="GO" id="GO:0005524">
    <property type="term" value="F:ATP binding"/>
    <property type="evidence" value="ECO:0007669"/>
    <property type="project" value="UniProtKB-KW"/>
</dbReference>
<evidence type="ECO:0000256" key="7">
    <source>
        <dbReference type="ARBA" id="ARBA00023136"/>
    </source>
</evidence>
<sequence>MSAGKSFFGCVATIGLIATGSAYMAITVPLTVVVLYLLQMFYLKTSRQLRYLDLEFRSPLYSLFGEILDGLPTIRAFGWQGALTDVLVKHLDRSQKPYYMLLCAQRWLNLVLDIMVMALATIVVALAVELHGSTNAWLLGVALNNILGFNQLLSSFITSWTTLETSHGGIARFKSFVEIRPSEIRHSDEEPPALWPERGDITIHGLSLGYADGTLALRDISWIFCLAKNSGYVAVREGDGKSSLILGLLRLVNPSQGKISINGVDLTTISPATLRERVVAVPQDPFTLLGSVRYNADIMGVSNDDEVTDVLKQVGIWQAIEDRAGLDGLFEDHPLSQGEQQLFCLARAILKKRTSKSGCLVLILDEATSSFDRATDRRVQKVVREVFSDCMVISVAHRGCQV</sequence>
<dbReference type="Pfam" id="PF00005">
    <property type="entry name" value="ABC_tran"/>
    <property type="match status" value="1"/>
</dbReference>
<dbReference type="AlphaFoldDB" id="A0A319EIH1"/>
<evidence type="ECO:0000313" key="10">
    <source>
        <dbReference type="EMBL" id="PYI09440.1"/>
    </source>
</evidence>
<dbReference type="Pfam" id="PF00664">
    <property type="entry name" value="ABC_membrane"/>
    <property type="match status" value="1"/>
</dbReference>
<evidence type="ECO:0000259" key="9">
    <source>
        <dbReference type="PROSITE" id="PS50929"/>
    </source>
</evidence>
<keyword evidence="3 8" id="KW-0812">Transmembrane</keyword>
<dbReference type="InterPro" id="IPR003439">
    <property type="entry name" value="ABC_transporter-like_ATP-bd"/>
</dbReference>
<dbReference type="SUPFAM" id="SSF90123">
    <property type="entry name" value="ABC transporter transmembrane region"/>
    <property type="match status" value="1"/>
</dbReference>
<protein>
    <recommendedName>
        <fullName evidence="9">ABC transmembrane type-1 domain-containing protein</fullName>
    </recommendedName>
</protein>
<keyword evidence="4" id="KW-0547">Nucleotide-binding</keyword>
<feature type="transmembrane region" description="Helical" evidence="8">
    <location>
        <begin position="107"/>
        <end position="128"/>
    </location>
</feature>
<dbReference type="PROSITE" id="PS50929">
    <property type="entry name" value="ABC_TM1F"/>
    <property type="match status" value="1"/>
</dbReference>
<name>A0A319EIH1_ASPSB</name>
<keyword evidence="7 8" id="KW-0472">Membrane</keyword>
<evidence type="ECO:0000256" key="6">
    <source>
        <dbReference type="ARBA" id="ARBA00022989"/>
    </source>
</evidence>
<evidence type="ECO:0000256" key="5">
    <source>
        <dbReference type="ARBA" id="ARBA00022840"/>
    </source>
</evidence>
<dbReference type="PANTHER" id="PTHR24223:SF399">
    <property type="entry name" value="ABC TRANSPORTER ATNG"/>
    <property type="match status" value="1"/>
</dbReference>
<dbReference type="Gene3D" id="1.20.1560.10">
    <property type="entry name" value="ABC transporter type 1, transmembrane domain"/>
    <property type="match status" value="1"/>
</dbReference>
<organism evidence="10 11">
    <name type="scientific">Aspergillus sclerotiicarbonarius (strain CBS 121057 / IBT 28362)</name>
    <dbReference type="NCBI Taxonomy" id="1448318"/>
    <lineage>
        <taxon>Eukaryota</taxon>
        <taxon>Fungi</taxon>
        <taxon>Dikarya</taxon>
        <taxon>Ascomycota</taxon>
        <taxon>Pezizomycotina</taxon>
        <taxon>Eurotiomycetes</taxon>
        <taxon>Eurotiomycetidae</taxon>
        <taxon>Eurotiales</taxon>
        <taxon>Aspergillaceae</taxon>
        <taxon>Aspergillus</taxon>
        <taxon>Aspergillus subgen. Circumdati</taxon>
    </lineage>
</organism>
<keyword evidence="11" id="KW-1185">Reference proteome</keyword>
<dbReference type="InterPro" id="IPR011527">
    <property type="entry name" value="ABC1_TM_dom"/>
</dbReference>
<keyword evidence="5" id="KW-0067">ATP-binding</keyword>
<dbReference type="GO" id="GO:0140359">
    <property type="term" value="F:ABC-type transporter activity"/>
    <property type="evidence" value="ECO:0007669"/>
    <property type="project" value="InterPro"/>
</dbReference>
<dbReference type="EMBL" id="KZ826327">
    <property type="protein sequence ID" value="PYI09440.1"/>
    <property type="molecule type" value="Genomic_DNA"/>
</dbReference>
<evidence type="ECO:0000256" key="8">
    <source>
        <dbReference type="SAM" id="Phobius"/>
    </source>
</evidence>
<dbReference type="InterPro" id="IPR044726">
    <property type="entry name" value="ABCC_6TM_D2"/>
</dbReference>
<dbReference type="SUPFAM" id="SSF52540">
    <property type="entry name" value="P-loop containing nucleoside triphosphate hydrolases"/>
    <property type="match status" value="1"/>
</dbReference>
<dbReference type="GO" id="GO:0016020">
    <property type="term" value="C:membrane"/>
    <property type="evidence" value="ECO:0007669"/>
    <property type="project" value="UniProtKB-SubCell"/>
</dbReference>
<evidence type="ECO:0000256" key="3">
    <source>
        <dbReference type="ARBA" id="ARBA00022692"/>
    </source>
</evidence>
<feature type="transmembrane region" description="Helical" evidence="8">
    <location>
        <begin position="6"/>
        <end position="38"/>
    </location>
</feature>
<dbReference type="STRING" id="1448318.A0A319EIH1"/>
<evidence type="ECO:0000256" key="4">
    <source>
        <dbReference type="ARBA" id="ARBA00022741"/>
    </source>
</evidence>